<proteinExistence type="inferred from homology"/>
<evidence type="ECO:0000256" key="1">
    <source>
        <dbReference type="ARBA" id="ARBA00004514"/>
    </source>
</evidence>
<dbReference type="GO" id="GO:0001516">
    <property type="term" value="P:prostaglandin biosynthetic process"/>
    <property type="evidence" value="ECO:0007669"/>
    <property type="project" value="TreeGrafter"/>
</dbReference>
<dbReference type="EMBL" id="OA885783">
    <property type="protein sequence ID" value="CAD7282353.1"/>
    <property type="molecule type" value="Genomic_DNA"/>
</dbReference>
<evidence type="ECO:0000256" key="11">
    <source>
        <dbReference type="ARBA" id="ARBA00040768"/>
    </source>
</evidence>
<dbReference type="EC" id="1.11.1.20" evidence="10"/>
<organism evidence="15">
    <name type="scientific">Notodromas monacha</name>
    <dbReference type="NCBI Taxonomy" id="399045"/>
    <lineage>
        <taxon>Eukaryota</taxon>
        <taxon>Metazoa</taxon>
        <taxon>Ecdysozoa</taxon>
        <taxon>Arthropoda</taxon>
        <taxon>Crustacea</taxon>
        <taxon>Oligostraca</taxon>
        <taxon>Ostracoda</taxon>
        <taxon>Podocopa</taxon>
        <taxon>Podocopida</taxon>
        <taxon>Cypridocopina</taxon>
        <taxon>Cypridoidea</taxon>
        <taxon>Cyprididae</taxon>
        <taxon>Notodromas</taxon>
    </lineage>
</organism>
<evidence type="ECO:0000256" key="3">
    <source>
        <dbReference type="ARBA" id="ARBA00022516"/>
    </source>
</evidence>
<gene>
    <name evidence="15" type="ORF">NMOB1V02_LOCUS9978</name>
</gene>
<dbReference type="InterPro" id="IPR032801">
    <property type="entry name" value="PXL2A/B/C"/>
</dbReference>
<dbReference type="Gene3D" id="3.40.30.10">
    <property type="entry name" value="Glutaredoxin"/>
    <property type="match status" value="1"/>
</dbReference>
<keyword evidence="4" id="KW-0276">Fatty acid metabolism</keyword>
<keyword evidence="16" id="KW-1185">Reference proteome</keyword>
<evidence type="ECO:0000256" key="6">
    <source>
        <dbReference type="ARBA" id="ARBA00023002"/>
    </source>
</evidence>
<name>A0A7R9GH45_9CRUS</name>
<protein>
    <recommendedName>
        <fullName evidence="11">Prostamide/prostaglandin F synthase</fullName>
        <ecNumber evidence="10">1.11.1.20</ecNumber>
    </recommendedName>
    <alternativeName>
        <fullName evidence="12">Peroxiredoxin-like 2B</fullName>
    </alternativeName>
</protein>
<dbReference type="GO" id="GO:0005829">
    <property type="term" value="C:cytosol"/>
    <property type="evidence" value="ECO:0007669"/>
    <property type="project" value="UniProtKB-SubCell"/>
</dbReference>
<comment type="catalytic activity">
    <reaction evidence="14">
        <text>prostamide F2alpha + [thioredoxin]-disulfide = prostamide H2 + [thioredoxin]-dithiol</text>
        <dbReference type="Rhea" id="RHEA:26373"/>
        <dbReference type="Rhea" id="RHEA-COMP:10698"/>
        <dbReference type="Rhea" id="RHEA-COMP:10700"/>
        <dbReference type="ChEBI" id="CHEBI:29950"/>
        <dbReference type="ChEBI" id="CHEBI:50058"/>
        <dbReference type="ChEBI" id="CHEBI:53081"/>
        <dbReference type="ChEBI" id="CHEBI:53082"/>
        <dbReference type="EC" id="1.11.1.20"/>
    </reaction>
</comment>
<evidence type="ECO:0000256" key="9">
    <source>
        <dbReference type="ARBA" id="ARBA00037965"/>
    </source>
</evidence>
<evidence type="ECO:0000256" key="2">
    <source>
        <dbReference type="ARBA" id="ARBA00022490"/>
    </source>
</evidence>
<reference evidence="15" key="1">
    <citation type="submission" date="2020-11" db="EMBL/GenBank/DDBJ databases">
        <authorList>
            <person name="Tran Van P."/>
        </authorList>
    </citation>
    <scope>NUCLEOTIDE SEQUENCE</scope>
</reference>
<dbReference type="AlphaFoldDB" id="A0A7R9GH45"/>
<keyword evidence="2" id="KW-0963">Cytoplasm</keyword>
<keyword evidence="6" id="KW-0560">Oxidoreductase</keyword>
<evidence type="ECO:0000256" key="7">
    <source>
        <dbReference type="ARBA" id="ARBA00023098"/>
    </source>
</evidence>
<evidence type="ECO:0000256" key="14">
    <source>
        <dbReference type="ARBA" id="ARBA00048626"/>
    </source>
</evidence>
<dbReference type="PANTHER" id="PTHR28630:SF29">
    <property type="entry name" value="PROSTAMIDE_PROSTAGLANDIN F SYNTHASE"/>
    <property type="match status" value="1"/>
</dbReference>
<dbReference type="Proteomes" id="UP000678499">
    <property type="component" value="Unassembled WGS sequence"/>
</dbReference>
<dbReference type="Pfam" id="PF13911">
    <property type="entry name" value="AhpC-TSA_2"/>
    <property type="match status" value="1"/>
</dbReference>
<evidence type="ECO:0000313" key="16">
    <source>
        <dbReference type="Proteomes" id="UP000678499"/>
    </source>
</evidence>
<evidence type="ECO:0000256" key="5">
    <source>
        <dbReference type="ARBA" id="ARBA00022857"/>
    </source>
</evidence>
<comment type="function">
    <text evidence="8">Catalyzes the reduction of prostaglandin-ethanolamide H(2) (prostamide H(2)) to prostamide F(2alpha) with NADPH as proton donor. Also able to reduce prostaglandin H(2) to prostaglandin F(2alpha).</text>
</comment>
<dbReference type="EMBL" id="CAJPEX010003746">
    <property type="protein sequence ID" value="CAG0922505.1"/>
    <property type="molecule type" value="Genomic_DNA"/>
</dbReference>
<keyword evidence="5" id="KW-0521">NADP</keyword>
<evidence type="ECO:0000256" key="8">
    <source>
        <dbReference type="ARBA" id="ARBA00037117"/>
    </source>
</evidence>
<comment type="similarity">
    <text evidence="9">Belongs to the peroxiredoxin-like PRXL2 family. Prostamide/prostaglandin F synthase subfamily.</text>
</comment>
<dbReference type="FunFam" id="3.40.30.10:FF:000243">
    <property type="entry name" value="Prostamide/prostaglandin F synthase"/>
    <property type="match status" value="1"/>
</dbReference>
<comment type="catalytic activity">
    <reaction evidence="13">
        <text>prostaglandin H2 + [thioredoxin]-dithiol = prostaglandin F2alpha + [thioredoxin]-disulfide</text>
        <dbReference type="Rhea" id="RHEA:28214"/>
        <dbReference type="Rhea" id="RHEA-COMP:10698"/>
        <dbReference type="Rhea" id="RHEA-COMP:10700"/>
        <dbReference type="ChEBI" id="CHEBI:29950"/>
        <dbReference type="ChEBI" id="CHEBI:50058"/>
        <dbReference type="ChEBI" id="CHEBI:57404"/>
        <dbReference type="ChEBI" id="CHEBI:57405"/>
        <dbReference type="EC" id="1.11.1.20"/>
    </reaction>
</comment>
<evidence type="ECO:0000256" key="4">
    <source>
        <dbReference type="ARBA" id="ARBA00022832"/>
    </source>
</evidence>
<dbReference type="GO" id="GO:0047017">
    <property type="term" value="F:prostaglandin F synthase activity"/>
    <property type="evidence" value="ECO:0007669"/>
    <property type="project" value="TreeGrafter"/>
</dbReference>
<evidence type="ECO:0000256" key="10">
    <source>
        <dbReference type="ARBA" id="ARBA00039126"/>
    </source>
</evidence>
<dbReference type="PANTHER" id="PTHR28630">
    <property type="match status" value="1"/>
</dbReference>
<accession>A0A7R9GH45</accession>
<dbReference type="OrthoDB" id="40334at2759"/>
<keyword evidence="3" id="KW-0444">Lipid biosynthesis</keyword>
<evidence type="ECO:0000256" key="12">
    <source>
        <dbReference type="ARBA" id="ARBA00041838"/>
    </source>
</evidence>
<sequence>MASGVIKADLSKIAGNLVKNASSGEVCDNPASRLKGSVPPSAFEFSSAFCRLGARDLSVIHPQLKAHNVRLIGIGLEQLGVEEFLEKRFFSGELYVDEKKKNYADLGYKRHGYFSILTALISRAARAMISRVKQEGVEGNFAGDGLQTGGTLIVERGGKVLLDFKQDNPADHVEPAKILEILGIKSEAPSS</sequence>
<evidence type="ECO:0000256" key="13">
    <source>
        <dbReference type="ARBA" id="ARBA00047917"/>
    </source>
</evidence>
<keyword evidence="7" id="KW-0443">Lipid metabolism</keyword>
<comment type="subcellular location">
    <subcellularLocation>
        <location evidence="1">Cytoplasm</location>
        <location evidence="1">Cytosol</location>
    </subcellularLocation>
</comment>
<evidence type="ECO:0000313" key="15">
    <source>
        <dbReference type="EMBL" id="CAD7282353.1"/>
    </source>
</evidence>